<proteinExistence type="predicted"/>
<feature type="chain" id="PRO_5043360012" evidence="1">
    <location>
        <begin position="26"/>
        <end position="225"/>
    </location>
</feature>
<dbReference type="EMBL" id="CAXKWB010010488">
    <property type="protein sequence ID" value="CAL4098167.1"/>
    <property type="molecule type" value="Genomic_DNA"/>
</dbReference>
<sequence>MKDHPVFVLLASCTLSALLATYSLAADVKDNGDTASSTRLKQLRLGTARNTALDTTLYFYSIQEQAKRCLDFLDYFKEDFTMATLRRTWSQAEEDYGGHVVDTHPDELPPANPGTLEDDMQLFYSISQRCVTGITHLLIDLNLKSQDEFMEDISNFEVQMNILLDLLESSLDSIATIPANDVTEQLLTTATYQQTRGRKLKERDFLYLSHCYDGLQFIDVVAVKH</sequence>
<keyword evidence="1" id="KW-0732">Signal</keyword>
<comment type="caution">
    <text evidence="2">The sequence shown here is derived from an EMBL/GenBank/DDBJ whole genome shotgun (WGS) entry which is preliminary data.</text>
</comment>
<organism evidence="2 3">
    <name type="scientific">Meganyctiphanes norvegica</name>
    <name type="common">Northern krill</name>
    <name type="synonym">Thysanopoda norvegica</name>
    <dbReference type="NCBI Taxonomy" id="48144"/>
    <lineage>
        <taxon>Eukaryota</taxon>
        <taxon>Metazoa</taxon>
        <taxon>Ecdysozoa</taxon>
        <taxon>Arthropoda</taxon>
        <taxon>Crustacea</taxon>
        <taxon>Multicrustacea</taxon>
        <taxon>Malacostraca</taxon>
        <taxon>Eumalacostraca</taxon>
        <taxon>Eucarida</taxon>
        <taxon>Euphausiacea</taxon>
        <taxon>Euphausiidae</taxon>
        <taxon>Meganyctiphanes</taxon>
    </lineage>
</organism>
<accession>A0AAV2QTI2</accession>
<feature type="signal peptide" evidence="1">
    <location>
        <begin position="1"/>
        <end position="25"/>
    </location>
</feature>
<evidence type="ECO:0000256" key="1">
    <source>
        <dbReference type="SAM" id="SignalP"/>
    </source>
</evidence>
<keyword evidence="3" id="KW-1185">Reference proteome</keyword>
<protein>
    <submittedName>
        <fullName evidence="2">Uncharacterized protein</fullName>
    </submittedName>
</protein>
<name>A0AAV2QTI2_MEGNR</name>
<dbReference type="Proteomes" id="UP001497623">
    <property type="component" value="Unassembled WGS sequence"/>
</dbReference>
<reference evidence="2 3" key="1">
    <citation type="submission" date="2024-05" db="EMBL/GenBank/DDBJ databases">
        <authorList>
            <person name="Wallberg A."/>
        </authorList>
    </citation>
    <scope>NUCLEOTIDE SEQUENCE [LARGE SCALE GENOMIC DNA]</scope>
</reference>
<evidence type="ECO:0000313" key="3">
    <source>
        <dbReference type="Proteomes" id="UP001497623"/>
    </source>
</evidence>
<evidence type="ECO:0000313" key="2">
    <source>
        <dbReference type="EMBL" id="CAL4098167.1"/>
    </source>
</evidence>
<dbReference type="AlphaFoldDB" id="A0AAV2QTI2"/>
<gene>
    <name evidence="2" type="ORF">MNOR_LOCUS16163</name>
</gene>